<keyword evidence="7" id="KW-0255">Endonuclease</keyword>
<dbReference type="InterPro" id="IPR043502">
    <property type="entry name" value="DNA/RNA_pol_sf"/>
</dbReference>
<dbReference type="SUPFAM" id="SSF50630">
    <property type="entry name" value="Acid proteases"/>
    <property type="match status" value="1"/>
</dbReference>
<dbReference type="Gene3D" id="3.10.10.10">
    <property type="entry name" value="HIV Type 1 Reverse Transcriptase, subunit A, domain 1"/>
    <property type="match status" value="1"/>
</dbReference>
<dbReference type="PANTHER" id="PTHR37984:SF5">
    <property type="entry name" value="PROTEIN NYNRIN-LIKE"/>
    <property type="match status" value="1"/>
</dbReference>
<evidence type="ECO:0000256" key="8">
    <source>
        <dbReference type="ARBA" id="ARBA00022801"/>
    </source>
</evidence>
<evidence type="ECO:0000256" key="10">
    <source>
        <dbReference type="ARBA" id="ARBA00023125"/>
    </source>
</evidence>
<reference evidence="16" key="1">
    <citation type="journal article" date="2020" name="J Insects Food Feed">
        <title>The yellow mealworm (Tenebrio molitor) genome: a resource for the emerging insects as food and feed industry.</title>
        <authorList>
            <person name="Eriksson T."/>
            <person name="Andere A."/>
            <person name="Kelstrup H."/>
            <person name="Emery V."/>
            <person name="Picard C."/>
        </authorList>
    </citation>
    <scope>NUCLEOTIDE SEQUENCE</scope>
    <source>
        <strain evidence="16">Stoneville</strain>
        <tissue evidence="16">Whole head</tissue>
    </source>
</reference>
<dbReference type="FunFam" id="3.10.20.370:FF:000001">
    <property type="entry name" value="Retrovirus-related Pol polyprotein from transposon 17.6-like protein"/>
    <property type="match status" value="1"/>
</dbReference>
<evidence type="ECO:0000259" key="13">
    <source>
        <dbReference type="PROSITE" id="PS50175"/>
    </source>
</evidence>
<dbReference type="PANTHER" id="PTHR37984">
    <property type="entry name" value="PROTEIN CBG26694"/>
    <property type="match status" value="1"/>
</dbReference>
<dbReference type="InterPro" id="IPR000477">
    <property type="entry name" value="RT_dom"/>
</dbReference>
<dbReference type="SUPFAM" id="SSF56672">
    <property type="entry name" value="DNA/RNA polymerases"/>
    <property type="match status" value="1"/>
</dbReference>
<evidence type="ECO:0000313" key="17">
    <source>
        <dbReference type="Proteomes" id="UP000719412"/>
    </source>
</evidence>
<dbReference type="SMART" id="SM00343">
    <property type="entry name" value="ZnF_C2HC"/>
    <property type="match status" value="2"/>
</dbReference>
<dbReference type="Gene3D" id="1.10.340.70">
    <property type="match status" value="1"/>
</dbReference>
<evidence type="ECO:0000259" key="15">
    <source>
        <dbReference type="PROSITE" id="PS50994"/>
    </source>
</evidence>
<dbReference type="Gene3D" id="2.40.70.10">
    <property type="entry name" value="Acid Proteases"/>
    <property type="match status" value="1"/>
</dbReference>
<dbReference type="FunFam" id="3.30.70.270:FF:000026">
    <property type="entry name" value="Transposon Ty3-G Gag-Pol polyprotein"/>
    <property type="match status" value="1"/>
</dbReference>
<dbReference type="InterPro" id="IPR043128">
    <property type="entry name" value="Rev_trsase/Diguanyl_cyclase"/>
</dbReference>
<dbReference type="InterPro" id="IPR036875">
    <property type="entry name" value="Znf_CCHC_sf"/>
</dbReference>
<evidence type="ECO:0000256" key="4">
    <source>
        <dbReference type="ARBA" id="ARBA00022695"/>
    </source>
</evidence>
<gene>
    <name evidence="16" type="ORF">GEV33_009924</name>
</gene>
<evidence type="ECO:0000256" key="11">
    <source>
        <dbReference type="ARBA" id="ARBA00023268"/>
    </source>
</evidence>
<dbReference type="Gene3D" id="3.30.420.10">
    <property type="entry name" value="Ribonuclease H-like superfamily/Ribonuclease H"/>
    <property type="match status" value="1"/>
</dbReference>
<dbReference type="EMBL" id="JABDTM020025739">
    <property type="protein sequence ID" value="KAH0812866.1"/>
    <property type="molecule type" value="Genomic_DNA"/>
</dbReference>
<keyword evidence="11" id="KW-0511">Multifunctional enzyme</keyword>
<evidence type="ECO:0000256" key="5">
    <source>
        <dbReference type="ARBA" id="ARBA00022722"/>
    </source>
</evidence>
<dbReference type="InterPro" id="IPR050951">
    <property type="entry name" value="Retrovirus_Pol_polyprotein"/>
</dbReference>
<dbReference type="InterPro" id="IPR012337">
    <property type="entry name" value="RNaseH-like_sf"/>
</dbReference>
<dbReference type="PROSITE" id="PS50994">
    <property type="entry name" value="INTEGRASE"/>
    <property type="match status" value="1"/>
</dbReference>
<keyword evidence="4" id="KW-0548">Nucleotidyltransferase</keyword>
<dbReference type="Gene3D" id="3.30.70.270">
    <property type="match status" value="2"/>
</dbReference>
<dbReference type="GO" id="GO:0042575">
    <property type="term" value="C:DNA polymerase complex"/>
    <property type="evidence" value="ECO:0007669"/>
    <property type="project" value="UniProtKB-ARBA"/>
</dbReference>
<dbReference type="Gene3D" id="4.10.60.10">
    <property type="entry name" value="Zinc finger, CCHC-type"/>
    <property type="match status" value="1"/>
</dbReference>
<keyword evidence="17" id="KW-1185">Reference proteome</keyword>
<evidence type="ECO:0000256" key="6">
    <source>
        <dbReference type="ARBA" id="ARBA00022750"/>
    </source>
</evidence>
<dbReference type="InterPro" id="IPR021109">
    <property type="entry name" value="Peptidase_aspartic_dom_sf"/>
</dbReference>
<dbReference type="Proteomes" id="UP000719412">
    <property type="component" value="Unassembled WGS sequence"/>
</dbReference>
<name>A0A8J6HE50_TENMO</name>
<evidence type="ECO:0000313" key="16">
    <source>
        <dbReference type="EMBL" id="KAH0812866.1"/>
    </source>
</evidence>
<dbReference type="InterPro" id="IPR001878">
    <property type="entry name" value="Znf_CCHC"/>
</dbReference>
<dbReference type="Pfam" id="PF00665">
    <property type="entry name" value="rve"/>
    <property type="match status" value="1"/>
</dbReference>
<feature type="domain" description="Peptidase A2" evidence="13">
    <location>
        <begin position="303"/>
        <end position="381"/>
    </location>
</feature>
<keyword evidence="10" id="KW-0238">DNA-binding</keyword>
<organism evidence="16 17">
    <name type="scientific">Tenebrio molitor</name>
    <name type="common">Yellow mealworm beetle</name>
    <dbReference type="NCBI Taxonomy" id="7067"/>
    <lineage>
        <taxon>Eukaryota</taxon>
        <taxon>Metazoa</taxon>
        <taxon>Ecdysozoa</taxon>
        <taxon>Arthropoda</taxon>
        <taxon>Hexapoda</taxon>
        <taxon>Insecta</taxon>
        <taxon>Pterygota</taxon>
        <taxon>Neoptera</taxon>
        <taxon>Endopterygota</taxon>
        <taxon>Coleoptera</taxon>
        <taxon>Polyphaga</taxon>
        <taxon>Cucujiformia</taxon>
        <taxon>Tenebrionidae</taxon>
        <taxon>Tenebrio</taxon>
    </lineage>
</organism>
<evidence type="ECO:0000256" key="3">
    <source>
        <dbReference type="ARBA" id="ARBA00022679"/>
    </source>
</evidence>
<dbReference type="GO" id="GO:0004519">
    <property type="term" value="F:endonuclease activity"/>
    <property type="evidence" value="ECO:0007669"/>
    <property type="project" value="UniProtKB-KW"/>
</dbReference>
<dbReference type="FunFam" id="3.30.420.10:FF:000063">
    <property type="entry name" value="Retrovirus-related Pol polyprotein from transposon 297-like Protein"/>
    <property type="match status" value="1"/>
</dbReference>
<dbReference type="SUPFAM" id="SSF53098">
    <property type="entry name" value="Ribonuclease H-like"/>
    <property type="match status" value="1"/>
</dbReference>
<keyword evidence="5" id="KW-0540">Nuclease</keyword>
<dbReference type="GO" id="GO:0003677">
    <property type="term" value="F:DNA binding"/>
    <property type="evidence" value="ECO:0007669"/>
    <property type="project" value="UniProtKB-KW"/>
</dbReference>
<proteinExistence type="predicted"/>
<dbReference type="EC" id="2.7.7.49" evidence="1"/>
<keyword evidence="3" id="KW-0808">Transferase</keyword>
<dbReference type="GO" id="GO:0006508">
    <property type="term" value="P:proteolysis"/>
    <property type="evidence" value="ECO:0007669"/>
    <property type="project" value="UniProtKB-KW"/>
</dbReference>
<sequence length="1312" mass="148917">MTKEGPRSSYYGQLREFNPVVSDWTVYKRRMDNYFIVNAITDDNFKRAMLLTALDEEAYKLIFNLCLPTAPEDKSFTELTELFDKHFKTCESAFVARQRFYAATRNSQESAAEFAARLRGLACKSEFPEAVLDMTLRDRFIMGFGKGPVQDRLFEEKISVSFADAVSVASRKMATHSLQQQVQVKLEPEVLKVSQGKGSSRFKPQFKPSVTPGAQKSAKGEVKSLQRCKVCGRGNHMAQDCRFKDYKCHVCGVQGHLAPVCSRKRDGHRVQNYMEDQDESIFCIKSDGLKPIYLPITIFNKQFSFQLDSGASVSVVSEEFWQSNLEEVALEPSKRNLFVYHGAKLDTIGCCQIPIEYNNVVKEIELFVVRNGRVPILGRDFMKLYSIEFIQSQINNLSSTNLEYLVNKYDDVFSEGLGTFNKGVITLKLLDEEVTPKFFRARTVPFGLRDKVEAELDRLVKLKVLTAVNFSQWATPIVPVLKKDGSIRICGDFKITINPVLEIDKFPLPRINDLFAKVHGSCVFSKIDLSQAYNQCLLDEKSKALVTISTHKGLYQYTRLPFGVASAPAKFQKIMESLLADLEGVVCFLDDVLICGKDKQESVQRIEAVLSRLRENGLKVSPSKCTFFQDEVSYLGYRINKVGLHPARDKVVAINQASIPANITQLKSVLGMINYYGKFVPNLSTILAPLYELLKKGTTWKWTKECDIAFKKIKEILTSAQVLTHYNPDYDIKLSVDASPYGLGGVISHVMPNGSERPIAYASRTLSSSEKNWSQIEREACAIIFVIKKFHQYLYCRPFTLVTDNKPLIAIFHPTKGIPQYSANRLRRWPIILSNYQYKIEYVRSDRNSADFLSRALPTKGDVDDYDSVETVEGAVNHISANVDLDEIKRSMSLDNTLTKVVNLVKKGWPGSVKKDSQLWSYFNIRHQLSLDKNLLWWNNRIVIPSGLRKKLLLSLHESHLGVVKMKQIAKSYFFWPGINRDVERVVEACEGCGQNQQHPAKTILHNWKWPKEVFSRIHIDYLGPFLNKHFLVILDAHSKWVEVFPTTNITTSFTFSALYSVIARFGIPRLIVSDNATNLATSSEFQDFLKAFNIKQITSAPYFPQSNGAAENAVKTVKNALKKAFAVVKNSSFNVNEVLNKFLFDYRNCAHATTGFSPAFLMFGRNIRTRFDIICDENVELAVKKKQGIQEFHFGGRQRAELRVGDKVMTRDYRGDKGTKVWTKAIIKKIIGKCTFLCQVIETGAIWKRHTNQIRKLRLEGSLPVSAPPAEPGSVESAPGKREATSPAGVFSPVRKRLRREVRPPQRLMYF</sequence>
<dbReference type="CDD" id="cd01647">
    <property type="entry name" value="RT_LTR"/>
    <property type="match status" value="1"/>
</dbReference>
<dbReference type="SUPFAM" id="SSF57756">
    <property type="entry name" value="Retrovirus zinc finger-like domains"/>
    <property type="match status" value="1"/>
</dbReference>
<keyword evidence="8" id="KW-0378">Hydrolase</keyword>
<dbReference type="InterPro" id="IPR036397">
    <property type="entry name" value="RNaseH_sf"/>
</dbReference>
<dbReference type="GO" id="GO:0004190">
    <property type="term" value="F:aspartic-type endopeptidase activity"/>
    <property type="evidence" value="ECO:0007669"/>
    <property type="project" value="UniProtKB-KW"/>
</dbReference>
<feature type="region of interest" description="Disordered" evidence="12">
    <location>
        <begin position="1266"/>
        <end position="1291"/>
    </location>
</feature>
<dbReference type="GO" id="GO:0015074">
    <property type="term" value="P:DNA integration"/>
    <property type="evidence" value="ECO:0007669"/>
    <property type="project" value="InterPro"/>
</dbReference>
<dbReference type="Gene3D" id="3.10.20.370">
    <property type="match status" value="1"/>
</dbReference>
<evidence type="ECO:0000256" key="7">
    <source>
        <dbReference type="ARBA" id="ARBA00022759"/>
    </source>
</evidence>
<evidence type="ECO:0000256" key="2">
    <source>
        <dbReference type="ARBA" id="ARBA00022670"/>
    </source>
</evidence>
<dbReference type="PROSITE" id="PS50878">
    <property type="entry name" value="RT_POL"/>
    <property type="match status" value="1"/>
</dbReference>
<dbReference type="InterPro" id="IPR001584">
    <property type="entry name" value="Integrase_cat-core"/>
</dbReference>
<evidence type="ECO:0000256" key="12">
    <source>
        <dbReference type="SAM" id="MobiDB-lite"/>
    </source>
</evidence>
<dbReference type="Pfam" id="PF17919">
    <property type="entry name" value="RT_RNaseH_2"/>
    <property type="match status" value="1"/>
</dbReference>
<protein>
    <recommendedName>
        <fullName evidence="1">RNA-directed DNA polymerase</fullName>
        <ecNumber evidence="1">2.7.7.49</ecNumber>
    </recommendedName>
</protein>
<keyword evidence="6" id="KW-0064">Aspartyl protease</keyword>
<accession>A0A8J6HE50</accession>
<dbReference type="GO" id="GO:0008270">
    <property type="term" value="F:zinc ion binding"/>
    <property type="evidence" value="ECO:0007669"/>
    <property type="project" value="InterPro"/>
</dbReference>
<evidence type="ECO:0000256" key="9">
    <source>
        <dbReference type="ARBA" id="ARBA00022918"/>
    </source>
</evidence>
<dbReference type="GO" id="GO:0003964">
    <property type="term" value="F:RNA-directed DNA polymerase activity"/>
    <property type="evidence" value="ECO:0007669"/>
    <property type="project" value="UniProtKB-KW"/>
</dbReference>
<feature type="domain" description="Integrase catalytic" evidence="15">
    <location>
        <begin position="1007"/>
        <end position="1167"/>
    </location>
</feature>
<dbReference type="InterPro" id="IPR041577">
    <property type="entry name" value="RT_RNaseH_2"/>
</dbReference>
<dbReference type="PROSITE" id="PS50175">
    <property type="entry name" value="ASP_PROT_RETROV"/>
    <property type="match status" value="1"/>
</dbReference>
<dbReference type="InterPro" id="IPR041588">
    <property type="entry name" value="Integrase_H2C2"/>
</dbReference>
<dbReference type="CDD" id="cd09274">
    <property type="entry name" value="RNase_HI_RT_Ty3"/>
    <property type="match status" value="1"/>
</dbReference>
<feature type="domain" description="Reverse transcriptase" evidence="14">
    <location>
        <begin position="461"/>
        <end position="639"/>
    </location>
</feature>
<dbReference type="Pfam" id="PF00078">
    <property type="entry name" value="RVT_1"/>
    <property type="match status" value="1"/>
</dbReference>
<dbReference type="InterPro" id="IPR001995">
    <property type="entry name" value="Peptidase_A2_cat"/>
</dbReference>
<evidence type="ECO:0000259" key="14">
    <source>
        <dbReference type="PROSITE" id="PS50878"/>
    </source>
</evidence>
<keyword evidence="9" id="KW-0695">RNA-directed DNA polymerase</keyword>
<reference evidence="16" key="2">
    <citation type="submission" date="2021-08" db="EMBL/GenBank/DDBJ databases">
        <authorList>
            <person name="Eriksson T."/>
        </authorList>
    </citation>
    <scope>NUCLEOTIDE SEQUENCE</scope>
    <source>
        <strain evidence="16">Stoneville</strain>
        <tissue evidence="16">Whole head</tissue>
    </source>
</reference>
<dbReference type="Pfam" id="PF17921">
    <property type="entry name" value="Integrase_H2C2"/>
    <property type="match status" value="1"/>
</dbReference>
<comment type="caution">
    <text evidence="16">The sequence shown here is derived from an EMBL/GenBank/DDBJ whole genome shotgun (WGS) entry which is preliminary data.</text>
</comment>
<evidence type="ECO:0000256" key="1">
    <source>
        <dbReference type="ARBA" id="ARBA00012493"/>
    </source>
</evidence>
<dbReference type="FunFam" id="1.10.340.70:FF:000003">
    <property type="entry name" value="Protein CBG25708"/>
    <property type="match status" value="1"/>
</dbReference>
<keyword evidence="2" id="KW-0645">Protease</keyword>